<dbReference type="Pfam" id="PF00675">
    <property type="entry name" value="Peptidase_M16"/>
    <property type="match status" value="1"/>
</dbReference>
<accession>A0A011QK34</accession>
<comment type="caution">
    <text evidence="4">The sequence shown here is derived from an EMBL/GenBank/DDBJ whole genome shotgun (WGS) entry which is preliminary data.</text>
</comment>
<sequence length="431" mass="46368">MNPCQLLFLLLLALGMQTTHAAPQIERWQTTAGARVLFVETHALPIVDIQVDFAAGTAYEGAGQAGVASLTRELVELGVAGMDETQLADRMADVGAELAGGVDRDRASIALRTLSMADKRAVALDLLRAVLSTPQFPAAVFEREKARSVASLKEALTRPETLAERALWTAMYPSHPYGRQATAESVAALERPQVLAFHAANYTAPRATLTIVGDLSRAQAEAAAEKLTAALPATPGMTAIAVPELPRSGEQRIAHPALQAHLLLGLPALKRGDPDFFPLLVGNYSLGGGGFVSRLMKAVRDQRGLAYSVHSYFQPLAQLGPFEIGLQTKKEQAQEALKLTREVLAGFLAQGPSEEELLAAKQNLMGSFPLRLDSNRGILNSVAVIGFYQLPLDYLDRYPDNIEKVTLADIKAAFARRVRPQHLVTVIVAGE</sequence>
<organism evidence="4 5">
    <name type="scientific">Accumulibacter regalis</name>
    <dbReference type="NCBI Taxonomy" id="522306"/>
    <lineage>
        <taxon>Bacteria</taxon>
        <taxon>Pseudomonadati</taxon>
        <taxon>Pseudomonadota</taxon>
        <taxon>Betaproteobacteria</taxon>
        <taxon>Candidatus Accumulibacter</taxon>
    </lineage>
</organism>
<dbReference type="Gene3D" id="3.30.830.10">
    <property type="entry name" value="Metalloenzyme, LuxS/M16 peptidase-like"/>
    <property type="match status" value="2"/>
</dbReference>
<feature type="chain" id="PRO_5001461754" evidence="1">
    <location>
        <begin position="22"/>
        <end position="431"/>
    </location>
</feature>
<dbReference type="GO" id="GO:0046872">
    <property type="term" value="F:metal ion binding"/>
    <property type="evidence" value="ECO:0007669"/>
    <property type="project" value="InterPro"/>
</dbReference>
<evidence type="ECO:0000259" key="2">
    <source>
        <dbReference type="Pfam" id="PF00675"/>
    </source>
</evidence>
<name>A0A011QK34_ACCRE</name>
<dbReference type="Proteomes" id="UP000022141">
    <property type="component" value="Unassembled WGS sequence"/>
</dbReference>
<protein>
    <submittedName>
        <fullName evidence="4">Peptidase M16 inactive domain protein</fullName>
    </submittedName>
</protein>
<keyword evidence="5" id="KW-1185">Reference proteome</keyword>
<dbReference type="SUPFAM" id="SSF63411">
    <property type="entry name" value="LuxS/MPP-like metallohydrolase"/>
    <property type="match status" value="2"/>
</dbReference>
<dbReference type="PATRIC" id="fig|1454004.3.peg.1513"/>
<dbReference type="InterPro" id="IPR011249">
    <property type="entry name" value="Metalloenz_LuxS/M16"/>
</dbReference>
<feature type="domain" description="Peptidase M16 C-terminal" evidence="3">
    <location>
        <begin position="189"/>
        <end position="364"/>
    </location>
</feature>
<proteinExistence type="predicted"/>
<dbReference type="PANTHER" id="PTHR11851">
    <property type="entry name" value="METALLOPROTEASE"/>
    <property type="match status" value="1"/>
</dbReference>
<evidence type="ECO:0000256" key="1">
    <source>
        <dbReference type="SAM" id="SignalP"/>
    </source>
</evidence>
<dbReference type="InterPro" id="IPR050361">
    <property type="entry name" value="MPP/UQCRC_Complex"/>
</dbReference>
<reference evidence="4" key="1">
    <citation type="submission" date="2014-02" db="EMBL/GenBank/DDBJ databases">
        <title>Expanding our view of genomic diversity in Candidatus Accumulibacter clades.</title>
        <authorList>
            <person name="Skennerton C.T."/>
            <person name="Barr J.J."/>
            <person name="Slater F.R."/>
            <person name="Bond P.L."/>
            <person name="Tyson G.W."/>
        </authorList>
    </citation>
    <scope>NUCLEOTIDE SEQUENCE [LARGE SCALE GENOMIC DNA]</scope>
</reference>
<gene>
    <name evidence="4" type="ORF">AW11_01471</name>
</gene>
<evidence type="ECO:0000313" key="4">
    <source>
        <dbReference type="EMBL" id="EXI89380.1"/>
    </source>
</evidence>
<dbReference type="InterPro" id="IPR011765">
    <property type="entry name" value="Pept_M16_N"/>
</dbReference>
<dbReference type="InterPro" id="IPR007863">
    <property type="entry name" value="Peptidase_M16_C"/>
</dbReference>
<dbReference type="EMBL" id="JEMY01000016">
    <property type="protein sequence ID" value="EXI89380.1"/>
    <property type="molecule type" value="Genomic_DNA"/>
</dbReference>
<dbReference type="AlphaFoldDB" id="A0A011QK34"/>
<dbReference type="eggNOG" id="COG0612">
    <property type="taxonomic scope" value="Bacteria"/>
</dbReference>
<feature type="signal peptide" evidence="1">
    <location>
        <begin position="1"/>
        <end position="21"/>
    </location>
</feature>
<evidence type="ECO:0000259" key="3">
    <source>
        <dbReference type="Pfam" id="PF05193"/>
    </source>
</evidence>
<evidence type="ECO:0000313" key="5">
    <source>
        <dbReference type="Proteomes" id="UP000022141"/>
    </source>
</evidence>
<keyword evidence="1" id="KW-0732">Signal</keyword>
<dbReference type="STRING" id="1454004.AW11_01471"/>
<feature type="domain" description="Peptidase M16 N-terminal" evidence="2">
    <location>
        <begin position="36"/>
        <end position="180"/>
    </location>
</feature>
<dbReference type="PANTHER" id="PTHR11851:SF224">
    <property type="entry name" value="PROCESSING PROTEASE"/>
    <property type="match status" value="1"/>
</dbReference>
<dbReference type="Pfam" id="PF05193">
    <property type="entry name" value="Peptidase_M16_C"/>
    <property type="match status" value="1"/>
</dbReference>